<evidence type="ECO:0000259" key="10">
    <source>
        <dbReference type="SMART" id="SM00495"/>
    </source>
</evidence>
<dbReference type="Proteomes" id="UP000587527">
    <property type="component" value="Unassembled WGS sequence"/>
</dbReference>
<organism evidence="11 12">
    <name type="scientific">Allocatelliglobosispora scoriae</name>
    <dbReference type="NCBI Taxonomy" id="643052"/>
    <lineage>
        <taxon>Bacteria</taxon>
        <taxon>Bacillati</taxon>
        <taxon>Actinomycetota</taxon>
        <taxon>Actinomycetes</taxon>
        <taxon>Micromonosporales</taxon>
        <taxon>Micromonosporaceae</taxon>
        <taxon>Allocatelliglobosispora</taxon>
    </lineage>
</organism>
<evidence type="ECO:0000313" key="11">
    <source>
        <dbReference type="EMBL" id="MBB5872030.1"/>
    </source>
</evidence>
<proteinExistence type="inferred from homology"/>
<dbReference type="SMART" id="SM00495">
    <property type="entry name" value="ChtBD3"/>
    <property type="match status" value="1"/>
</dbReference>
<name>A0A841BZ86_9ACTN</name>
<evidence type="ECO:0000256" key="5">
    <source>
        <dbReference type="ARBA" id="ARBA00022825"/>
    </source>
</evidence>
<dbReference type="GO" id="GO:0006508">
    <property type="term" value="P:proteolysis"/>
    <property type="evidence" value="ECO:0007669"/>
    <property type="project" value="UniProtKB-KW"/>
</dbReference>
<feature type="domain" description="Chitin-binding type-3" evidence="10">
    <location>
        <begin position="401"/>
        <end position="447"/>
    </location>
</feature>
<keyword evidence="6" id="KW-0865">Zymogen</keyword>
<sequence>MSRRTLLAAATGTAAAGLVAILTITPNAAAGTVPAAAPAAVITGGSSYPADLLAAVSRDLRLTPAQATARLDADYRATRTEGALRQAIGSGYGGAWVTTAGRLTVGVTSATAAKLAQQAGADTKLVARSEAQLAMIQSTLDSRAAKAPKAVTGWHVDLTTNTVVVRVRAGGEAAAREFARGVDTAAVRFEATTEQPRPTIDVIGGNAYYIGSGTRCSVGFSVTGGFVTAGHCGTTGASTTQPSGSFGGSSFPGNDYAWVRVAAGNTPRSLVNGYGNANVTIAGSQEAAVGATVCRSGSTTGWHCGTISARNSSVTYPQGTVSGLIRTNVCSEPGDSGGSLVAGSQAQGVTSGGSGNCSSGGTTYFQPVGEILQAFGLTLVTNGTPPQSPQPTASTSNPPGGTTWAAYTAYAAGATVTYAGLRYQCRIAHTSLPGWEPPNVPALWQRI</sequence>
<dbReference type="InterPro" id="IPR043504">
    <property type="entry name" value="Peptidase_S1_PA_chymotrypsin"/>
</dbReference>
<dbReference type="EMBL" id="JACHMN010000003">
    <property type="protein sequence ID" value="MBB5872030.1"/>
    <property type="molecule type" value="Genomic_DNA"/>
</dbReference>
<dbReference type="PROSITE" id="PS51318">
    <property type="entry name" value="TAT"/>
    <property type="match status" value="1"/>
</dbReference>
<dbReference type="SUPFAM" id="SSF51055">
    <property type="entry name" value="Carbohydrate binding domain"/>
    <property type="match status" value="1"/>
</dbReference>
<gene>
    <name evidence="11" type="ORF">F4553_005464</name>
</gene>
<reference evidence="11 12" key="1">
    <citation type="submission" date="2020-08" db="EMBL/GenBank/DDBJ databases">
        <title>Sequencing the genomes of 1000 actinobacteria strains.</title>
        <authorList>
            <person name="Klenk H.-P."/>
        </authorList>
    </citation>
    <scope>NUCLEOTIDE SEQUENCE [LARGE SCALE GENOMIC DNA]</scope>
    <source>
        <strain evidence="11 12">DSM 45362</strain>
    </source>
</reference>
<dbReference type="AlphaFoldDB" id="A0A841BZ86"/>
<evidence type="ECO:0000256" key="6">
    <source>
        <dbReference type="ARBA" id="ARBA00023145"/>
    </source>
</evidence>
<dbReference type="InterPro" id="IPR001316">
    <property type="entry name" value="Pept_S1A_streptogrisin"/>
</dbReference>
<feature type="region of interest" description="Disordered" evidence="8">
    <location>
        <begin position="380"/>
        <end position="400"/>
    </location>
</feature>
<evidence type="ECO:0000256" key="4">
    <source>
        <dbReference type="ARBA" id="ARBA00022801"/>
    </source>
</evidence>
<dbReference type="Gene3D" id="2.10.10.20">
    <property type="entry name" value="Carbohydrate-binding module superfamily 5/12"/>
    <property type="match status" value="1"/>
</dbReference>
<keyword evidence="12" id="KW-1185">Reference proteome</keyword>
<keyword evidence="5" id="KW-0720">Serine protease</keyword>
<feature type="chain" id="PRO_5039630907" evidence="9">
    <location>
        <begin position="31"/>
        <end position="447"/>
    </location>
</feature>
<dbReference type="GO" id="GO:0005576">
    <property type="term" value="C:extracellular region"/>
    <property type="evidence" value="ECO:0007669"/>
    <property type="project" value="InterPro"/>
</dbReference>
<evidence type="ECO:0000256" key="9">
    <source>
        <dbReference type="SAM" id="SignalP"/>
    </source>
</evidence>
<dbReference type="PRINTS" id="PR00861">
    <property type="entry name" value="ALYTICPTASE"/>
</dbReference>
<dbReference type="InterPro" id="IPR009003">
    <property type="entry name" value="Peptidase_S1_PA"/>
</dbReference>
<evidence type="ECO:0000313" key="12">
    <source>
        <dbReference type="Proteomes" id="UP000587527"/>
    </source>
</evidence>
<keyword evidence="2" id="KW-0645">Protease</keyword>
<dbReference type="PROSITE" id="PS00134">
    <property type="entry name" value="TRYPSIN_HIS"/>
    <property type="match status" value="1"/>
</dbReference>
<keyword evidence="3 9" id="KW-0732">Signal</keyword>
<evidence type="ECO:0000256" key="1">
    <source>
        <dbReference type="ARBA" id="ARBA00007664"/>
    </source>
</evidence>
<evidence type="ECO:0000256" key="7">
    <source>
        <dbReference type="ARBA" id="ARBA00023157"/>
    </source>
</evidence>
<dbReference type="InterPro" id="IPR004236">
    <property type="entry name" value="Pept_S1_alpha_lytic"/>
</dbReference>
<dbReference type="GO" id="GO:0004553">
    <property type="term" value="F:hydrolase activity, hydrolyzing O-glycosyl compounds"/>
    <property type="evidence" value="ECO:0007669"/>
    <property type="project" value="InterPro"/>
</dbReference>
<dbReference type="CDD" id="cd21112">
    <property type="entry name" value="alphaLP-like"/>
    <property type="match status" value="1"/>
</dbReference>
<feature type="signal peptide" evidence="9">
    <location>
        <begin position="1"/>
        <end position="30"/>
    </location>
</feature>
<keyword evidence="7" id="KW-1015">Disulfide bond</keyword>
<feature type="compositionally biased region" description="Low complexity" evidence="8">
    <location>
        <begin position="390"/>
        <end position="400"/>
    </location>
</feature>
<dbReference type="InterPro" id="IPR018114">
    <property type="entry name" value="TRYPSIN_HIS"/>
</dbReference>
<protein>
    <submittedName>
        <fullName evidence="11">Streptogrisin C</fullName>
        <ecNumber evidence="11">3.4.21.-</ecNumber>
    </submittedName>
</protein>
<dbReference type="InterPro" id="IPR003610">
    <property type="entry name" value="CBM5/12"/>
</dbReference>
<dbReference type="InterPro" id="IPR036573">
    <property type="entry name" value="CBM_sf_5/12"/>
</dbReference>
<dbReference type="InterPro" id="IPR033116">
    <property type="entry name" value="TRYPSIN_SER"/>
</dbReference>
<dbReference type="RefSeq" id="WP_184841335.1">
    <property type="nucleotide sequence ID" value="NZ_JACHMN010000003.1"/>
</dbReference>
<dbReference type="CDD" id="cd12214">
    <property type="entry name" value="ChiA1_BD"/>
    <property type="match status" value="1"/>
</dbReference>
<accession>A0A841BZ86</accession>
<dbReference type="PROSITE" id="PS00135">
    <property type="entry name" value="TRYPSIN_SER"/>
    <property type="match status" value="1"/>
</dbReference>
<dbReference type="Gene3D" id="2.40.10.10">
    <property type="entry name" value="Trypsin-like serine proteases"/>
    <property type="match status" value="2"/>
</dbReference>
<evidence type="ECO:0000256" key="2">
    <source>
        <dbReference type="ARBA" id="ARBA00022670"/>
    </source>
</evidence>
<comment type="similarity">
    <text evidence="1">Belongs to the peptidase S1 family.</text>
</comment>
<dbReference type="GO" id="GO:0005975">
    <property type="term" value="P:carbohydrate metabolic process"/>
    <property type="evidence" value="ECO:0007669"/>
    <property type="project" value="InterPro"/>
</dbReference>
<dbReference type="Pfam" id="PF02983">
    <property type="entry name" value="Pro_Al_protease"/>
    <property type="match status" value="1"/>
</dbReference>
<dbReference type="GO" id="GO:0030246">
    <property type="term" value="F:carbohydrate binding"/>
    <property type="evidence" value="ECO:0007669"/>
    <property type="project" value="InterPro"/>
</dbReference>
<comment type="caution">
    <text evidence="11">The sequence shown here is derived from an EMBL/GenBank/DDBJ whole genome shotgun (WGS) entry which is preliminary data.</text>
</comment>
<dbReference type="InterPro" id="IPR006311">
    <property type="entry name" value="TAT_signal"/>
</dbReference>
<evidence type="ECO:0000256" key="3">
    <source>
        <dbReference type="ARBA" id="ARBA00022729"/>
    </source>
</evidence>
<evidence type="ECO:0000256" key="8">
    <source>
        <dbReference type="SAM" id="MobiDB-lite"/>
    </source>
</evidence>
<dbReference type="GO" id="GO:0004252">
    <property type="term" value="F:serine-type endopeptidase activity"/>
    <property type="evidence" value="ECO:0007669"/>
    <property type="project" value="InterPro"/>
</dbReference>
<dbReference type="InterPro" id="IPR035070">
    <property type="entry name" value="Streptogrisin_prodomain"/>
</dbReference>
<dbReference type="SUPFAM" id="SSF50494">
    <property type="entry name" value="Trypsin-like serine proteases"/>
    <property type="match status" value="1"/>
</dbReference>
<dbReference type="EC" id="3.4.21.-" evidence="11"/>
<keyword evidence="4 11" id="KW-0378">Hydrolase</keyword>
<dbReference type="Gene3D" id="3.30.300.50">
    <property type="match status" value="2"/>
</dbReference>
<dbReference type="Pfam" id="PF02839">
    <property type="entry name" value="CBM_5_12"/>
    <property type="match status" value="1"/>
</dbReference>